<dbReference type="RefSeq" id="WP_364221647.1">
    <property type="nucleotide sequence ID" value="NZ_JBCGDC010000024.1"/>
</dbReference>
<comment type="caution">
    <text evidence="2">The sequence shown here is derived from an EMBL/GenBank/DDBJ whole genome shotgun (WGS) entry which is preliminary data.</text>
</comment>
<dbReference type="InterPro" id="IPR007278">
    <property type="entry name" value="DUF397"/>
</dbReference>
<accession>A0ABV5CS75</accession>
<dbReference type="EMBL" id="JBCGDC010000024">
    <property type="protein sequence ID" value="MFB6393648.1"/>
    <property type="molecule type" value="Genomic_DNA"/>
</dbReference>
<dbReference type="Pfam" id="PF04149">
    <property type="entry name" value="DUF397"/>
    <property type="match status" value="1"/>
</dbReference>
<evidence type="ECO:0000313" key="2">
    <source>
        <dbReference type="EMBL" id="MFB6393648.1"/>
    </source>
</evidence>
<keyword evidence="3" id="KW-1185">Reference proteome</keyword>
<feature type="domain" description="DUF397" evidence="1">
    <location>
        <begin position="10"/>
        <end position="59"/>
    </location>
</feature>
<protein>
    <submittedName>
        <fullName evidence="2">DUF397 domain-containing protein</fullName>
    </submittedName>
</protein>
<proteinExistence type="predicted"/>
<reference evidence="2 3" key="1">
    <citation type="submission" date="2024-04" db="EMBL/GenBank/DDBJ databases">
        <title>Polymorphospora sp. isolated from Baiyangdian Lake in Xiong'an New Area.</title>
        <authorList>
            <person name="Zhang X."/>
            <person name="Liu J."/>
        </authorList>
    </citation>
    <scope>NUCLEOTIDE SEQUENCE [LARGE SCALE GENOMIC DNA]</scope>
    <source>
        <strain evidence="2 3">2-325</strain>
    </source>
</reference>
<dbReference type="Proteomes" id="UP001582793">
    <property type="component" value="Unassembled WGS sequence"/>
</dbReference>
<sequence>MAQAGPAIGEWVKSSRCEAHNCVEVARRSGEVAVRNSALPVDQVTFTESVWADFIAGVRAGGFDLR</sequence>
<organism evidence="2 3">
    <name type="scientific">Polymorphospora lycopeni</name>
    <dbReference type="NCBI Taxonomy" id="3140240"/>
    <lineage>
        <taxon>Bacteria</taxon>
        <taxon>Bacillati</taxon>
        <taxon>Actinomycetota</taxon>
        <taxon>Actinomycetes</taxon>
        <taxon>Micromonosporales</taxon>
        <taxon>Micromonosporaceae</taxon>
        <taxon>Polymorphospora</taxon>
    </lineage>
</organism>
<gene>
    <name evidence="2" type="ORF">AAFH96_11080</name>
</gene>
<name>A0ABV5CS75_9ACTN</name>
<evidence type="ECO:0000313" key="3">
    <source>
        <dbReference type="Proteomes" id="UP001582793"/>
    </source>
</evidence>
<evidence type="ECO:0000259" key="1">
    <source>
        <dbReference type="Pfam" id="PF04149"/>
    </source>
</evidence>